<keyword evidence="1" id="KW-1133">Transmembrane helix</keyword>
<dbReference type="AlphaFoldDB" id="A0A1Q9E8X5"/>
<proteinExistence type="predicted"/>
<feature type="transmembrane region" description="Helical" evidence="1">
    <location>
        <begin position="54"/>
        <end position="76"/>
    </location>
</feature>
<accession>A0A1Q9E8X5</accession>
<evidence type="ECO:0000313" key="3">
    <source>
        <dbReference type="Proteomes" id="UP000186817"/>
    </source>
</evidence>
<name>A0A1Q9E8X5_SYMMI</name>
<evidence type="ECO:0000313" key="2">
    <source>
        <dbReference type="EMBL" id="OLQ03870.1"/>
    </source>
</evidence>
<dbReference type="EMBL" id="LSRX01000224">
    <property type="protein sequence ID" value="OLQ03870.1"/>
    <property type="molecule type" value="Genomic_DNA"/>
</dbReference>
<organism evidence="2 3">
    <name type="scientific">Symbiodinium microadriaticum</name>
    <name type="common">Dinoflagellate</name>
    <name type="synonym">Zooxanthella microadriatica</name>
    <dbReference type="NCBI Taxonomy" id="2951"/>
    <lineage>
        <taxon>Eukaryota</taxon>
        <taxon>Sar</taxon>
        <taxon>Alveolata</taxon>
        <taxon>Dinophyceae</taxon>
        <taxon>Suessiales</taxon>
        <taxon>Symbiodiniaceae</taxon>
        <taxon>Symbiodinium</taxon>
    </lineage>
</organism>
<keyword evidence="1" id="KW-0812">Transmembrane</keyword>
<keyword evidence="1" id="KW-0472">Membrane</keyword>
<protein>
    <submittedName>
        <fullName evidence="2">Uncharacterized protein</fullName>
    </submittedName>
</protein>
<keyword evidence="3" id="KW-1185">Reference proteome</keyword>
<dbReference type="Proteomes" id="UP000186817">
    <property type="component" value="Unassembled WGS sequence"/>
</dbReference>
<comment type="caution">
    <text evidence="2">The sequence shown here is derived from an EMBL/GenBank/DDBJ whole genome shotgun (WGS) entry which is preliminary data.</text>
</comment>
<evidence type="ECO:0000256" key="1">
    <source>
        <dbReference type="SAM" id="Phobius"/>
    </source>
</evidence>
<reference evidence="2 3" key="1">
    <citation type="submission" date="2016-02" db="EMBL/GenBank/DDBJ databases">
        <title>Genome analysis of coral dinoflagellate symbionts highlights evolutionary adaptations to a symbiotic lifestyle.</title>
        <authorList>
            <person name="Aranda M."/>
            <person name="Li Y."/>
            <person name="Liew Y.J."/>
            <person name="Baumgarten S."/>
            <person name="Simakov O."/>
            <person name="Wilson M."/>
            <person name="Piel J."/>
            <person name="Ashoor H."/>
            <person name="Bougouffa S."/>
            <person name="Bajic V.B."/>
            <person name="Ryu T."/>
            <person name="Ravasi T."/>
            <person name="Bayer T."/>
            <person name="Micklem G."/>
            <person name="Kim H."/>
            <person name="Bhak J."/>
            <person name="Lajeunesse T.C."/>
            <person name="Voolstra C.R."/>
        </authorList>
    </citation>
    <scope>NUCLEOTIDE SEQUENCE [LARGE SCALE GENOMIC DNA]</scope>
    <source>
        <strain evidence="2 3">CCMP2467</strain>
    </source>
</reference>
<sequence>MTSLSFSIAPRHVFVTSAPAAVAPPRFAGRGLLARQSDAKSRSERIPPLVLADAVAWFVARFVTIILLGVPLQFLVKHPKSKKPQDVTVAVRFGAAFLVRFLGRRGSIESFWPVFVVAGEHDMDDFELRMWRAEEAELAEGCGSSSSGDDAALKALIVVDEPHRKFMPGGEMRARHKHVIVHMTSPFAHKKVQDWLAGKSVKGFFSFNLAFGMIGNTFRLCIAAPSVWLCGRCQGKVFAAYCTYFFEASHKKLVSDIDQDP</sequence>
<gene>
    <name evidence="2" type="ORF">AK812_SmicGene13106</name>
</gene>